<feature type="transmembrane region" description="Helical" evidence="1">
    <location>
        <begin position="90"/>
        <end position="112"/>
    </location>
</feature>
<feature type="transmembrane region" description="Helical" evidence="1">
    <location>
        <begin position="304"/>
        <end position="325"/>
    </location>
</feature>
<gene>
    <name evidence="2" type="ORF">JK636_04365</name>
</gene>
<evidence type="ECO:0000313" key="2">
    <source>
        <dbReference type="EMBL" id="MBL4934989.1"/>
    </source>
</evidence>
<evidence type="ECO:0000313" key="3">
    <source>
        <dbReference type="Proteomes" id="UP000632377"/>
    </source>
</evidence>
<feature type="transmembrane region" description="Helical" evidence="1">
    <location>
        <begin position="337"/>
        <end position="355"/>
    </location>
</feature>
<feature type="transmembrane region" description="Helical" evidence="1">
    <location>
        <begin position="462"/>
        <end position="484"/>
    </location>
</feature>
<feature type="transmembrane region" description="Helical" evidence="1">
    <location>
        <begin position="7"/>
        <end position="32"/>
    </location>
</feature>
<feature type="transmembrane region" description="Helical" evidence="1">
    <location>
        <begin position="375"/>
        <end position="392"/>
    </location>
</feature>
<sequence length="505" mass="56853">MRTKKFIYNIISSALYQALGLLFGLILPRLYIITYGSEINGLISSTVQFVSYFQYVEFGIGAVLIYALYKPLADNDYDKINGIITTAKKSYIKVSALYFLLVIVLALFYPVILSRDNVDLITTILLIIVIGAYGALDFYTLAKYRVLLTADQRYYVVTTASIAALILNFVMTAALINLNVNIIVVKAVPLMTFWIRSLILKIYIKKQYPYLSYNTIIELKVEKFKRSDALIFDVSISLMTALPIIIVSFISLKQASVFSIYNMIFMGVTGILSVFTMGSSAFFGNVMASDDRDTLIKINNQYEFSLCFIIALLFSTALILCIPFVKVYTKGIEDAVYSNYLYGVLFAIWCVIFNARLPQTAVVNGAGIYKETTRANIIQIIIFIVTATILTIKLNILGVLVAMIIAAVYRTIDLISVVDKVVIKKGINTSLLRIGRIYTIILLTFIPFVSLIKINCSTLSQWFAWAIIVFIWCTIVTTAINLIFDRKVFIESVKTLTSIYQKKRS</sequence>
<dbReference type="EMBL" id="JAESWC010000002">
    <property type="protein sequence ID" value="MBL4934989.1"/>
    <property type="molecule type" value="Genomic_DNA"/>
</dbReference>
<feature type="transmembrane region" description="Helical" evidence="1">
    <location>
        <begin position="398"/>
        <end position="418"/>
    </location>
</feature>
<name>A0ABS1T6M0_9CLOT</name>
<keyword evidence="1" id="KW-0472">Membrane</keyword>
<protein>
    <recommendedName>
        <fullName evidence="4">Polysaccharide biosynthesis protein</fullName>
    </recommendedName>
</protein>
<feature type="transmembrane region" description="Helical" evidence="1">
    <location>
        <begin position="118"/>
        <end position="142"/>
    </location>
</feature>
<proteinExistence type="predicted"/>
<feature type="transmembrane region" description="Helical" evidence="1">
    <location>
        <begin position="258"/>
        <end position="283"/>
    </location>
</feature>
<dbReference type="RefSeq" id="WP_202747616.1">
    <property type="nucleotide sequence ID" value="NZ_JAESWC010000002.1"/>
</dbReference>
<reference evidence="2 3" key="1">
    <citation type="submission" date="2021-01" db="EMBL/GenBank/DDBJ databases">
        <title>Genome public.</title>
        <authorList>
            <person name="Liu C."/>
            <person name="Sun Q."/>
        </authorList>
    </citation>
    <scope>NUCLEOTIDE SEQUENCE [LARGE SCALE GENOMIC DNA]</scope>
    <source>
        <strain evidence="2 3">YIM B02515</strain>
    </source>
</reference>
<keyword evidence="1" id="KW-0812">Transmembrane</keyword>
<keyword evidence="1" id="KW-1133">Transmembrane helix</keyword>
<keyword evidence="3" id="KW-1185">Reference proteome</keyword>
<feature type="transmembrane region" description="Helical" evidence="1">
    <location>
        <begin position="230"/>
        <end position="252"/>
    </location>
</feature>
<feature type="transmembrane region" description="Helical" evidence="1">
    <location>
        <begin position="430"/>
        <end position="450"/>
    </location>
</feature>
<comment type="caution">
    <text evidence="2">The sequence shown here is derived from an EMBL/GenBank/DDBJ whole genome shotgun (WGS) entry which is preliminary data.</text>
</comment>
<feature type="transmembrane region" description="Helical" evidence="1">
    <location>
        <begin position="52"/>
        <end position="69"/>
    </location>
</feature>
<evidence type="ECO:0008006" key="4">
    <source>
        <dbReference type="Google" id="ProtNLM"/>
    </source>
</evidence>
<feature type="transmembrane region" description="Helical" evidence="1">
    <location>
        <begin position="154"/>
        <end position="176"/>
    </location>
</feature>
<feature type="transmembrane region" description="Helical" evidence="1">
    <location>
        <begin position="182"/>
        <end position="204"/>
    </location>
</feature>
<dbReference type="Proteomes" id="UP000632377">
    <property type="component" value="Unassembled WGS sequence"/>
</dbReference>
<organism evidence="2 3">
    <name type="scientific">Clostridium rhizosphaerae</name>
    <dbReference type="NCBI Taxonomy" id="2803861"/>
    <lineage>
        <taxon>Bacteria</taxon>
        <taxon>Bacillati</taxon>
        <taxon>Bacillota</taxon>
        <taxon>Clostridia</taxon>
        <taxon>Eubacteriales</taxon>
        <taxon>Clostridiaceae</taxon>
        <taxon>Clostridium</taxon>
    </lineage>
</organism>
<accession>A0ABS1T6M0</accession>
<evidence type="ECO:0000256" key="1">
    <source>
        <dbReference type="SAM" id="Phobius"/>
    </source>
</evidence>